<feature type="region of interest" description="Disordered" evidence="1">
    <location>
        <begin position="112"/>
        <end position="141"/>
    </location>
</feature>
<feature type="compositionally biased region" description="Polar residues" evidence="1">
    <location>
        <begin position="120"/>
        <end position="130"/>
    </location>
</feature>
<dbReference type="Pfam" id="PF17733">
    <property type="entry name" value="KPWE_dom"/>
    <property type="match status" value="1"/>
</dbReference>
<dbReference type="EMBL" id="JAOPHQ010003513">
    <property type="protein sequence ID" value="KAK0142649.1"/>
    <property type="molecule type" value="Genomic_DNA"/>
</dbReference>
<feature type="domain" description="PEX14-like helix-turn-helix" evidence="3">
    <location>
        <begin position="2"/>
        <end position="56"/>
    </location>
</feature>
<evidence type="ECO:0000259" key="3">
    <source>
        <dbReference type="Pfam" id="PF25871"/>
    </source>
</evidence>
<comment type="caution">
    <text evidence="4">The sequence shown here is derived from an EMBL/GenBank/DDBJ whole genome shotgun (WGS) entry which is preliminary data.</text>
</comment>
<gene>
    <name evidence="4" type="ORF">N1851_019418</name>
</gene>
<protein>
    <submittedName>
        <fullName evidence="4">Uncharacterized protein</fullName>
    </submittedName>
</protein>
<reference evidence="4" key="1">
    <citation type="journal article" date="2023" name="Front. Mar. Sci.">
        <title>A new Merluccius polli reference genome to investigate the effects of global change in West African waters.</title>
        <authorList>
            <person name="Mateo J.L."/>
            <person name="Blanco-Fernandez C."/>
            <person name="Garcia-Vazquez E."/>
            <person name="Machado-Schiaffino G."/>
        </authorList>
    </citation>
    <scope>NUCLEOTIDE SEQUENCE</scope>
    <source>
        <strain evidence="4">C29</strain>
        <tissue evidence="4">Fin</tissue>
    </source>
</reference>
<evidence type="ECO:0000256" key="1">
    <source>
        <dbReference type="SAM" id="MobiDB-lite"/>
    </source>
</evidence>
<dbReference type="Pfam" id="PF25871">
    <property type="entry name" value="HTH_76"/>
    <property type="match status" value="1"/>
</dbReference>
<name>A0AA47MLS3_MERPO</name>
<dbReference type="InterPro" id="IPR058841">
    <property type="entry name" value="HTH_76"/>
</dbReference>
<organism evidence="4 5">
    <name type="scientific">Merluccius polli</name>
    <name type="common">Benguela hake</name>
    <name type="synonym">Merluccius cadenati</name>
    <dbReference type="NCBI Taxonomy" id="89951"/>
    <lineage>
        <taxon>Eukaryota</taxon>
        <taxon>Metazoa</taxon>
        <taxon>Chordata</taxon>
        <taxon>Craniata</taxon>
        <taxon>Vertebrata</taxon>
        <taxon>Euteleostomi</taxon>
        <taxon>Actinopterygii</taxon>
        <taxon>Neopterygii</taxon>
        <taxon>Teleostei</taxon>
        <taxon>Neoteleostei</taxon>
        <taxon>Acanthomorphata</taxon>
        <taxon>Zeiogadaria</taxon>
        <taxon>Gadariae</taxon>
        <taxon>Gadiformes</taxon>
        <taxon>Gadoidei</taxon>
        <taxon>Merlucciidae</taxon>
        <taxon>Merluccius</taxon>
    </lineage>
</organism>
<proteinExistence type="predicted"/>
<evidence type="ECO:0000313" key="4">
    <source>
        <dbReference type="EMBL" id="KAK0142649.1"/>
    </source>
</evidence>
<evidence type="ECO:0000313" key="5">
    <source>
        <dbReference type="Proteomes" id="UP001174136"/>
    </source>
</evidence>
<sequence length="141" mass="15601">MEEVYQRFNSYDFEADDRFRSGSLVLDGSAQSGLDIKLFYYNRCVEPIDPAGYRRWGGGDPAKVGPRPQEDQMRSPPGPAGLSGGELDGTETQVLSFQEVVRLVQAGEQVPGLGTHVDITPSNQNPTPSTMERVLKPWETR</sequence>
<evidence type="ECO:0000259" key="2">
    <source>
        <dbReference type="Pfam" id="PF17733"/>
    </source>
</evidence>
<dbReference type="AlphaFoldDB" id="A0AA47MLS3"/>
<keyword evidence="5" id="KW-1185">Reference proteome</keyword>
<dbReference type="InterPro" id="IPR040554">
    <property type="entry name" value="KPWE_PEX14_dom"/>
</dbReference>
<feature type="domain" description="Peroxisomal membrane protein PEX14-like KPWE" evidence="2">
    <location>
        <begin position="93"/>
        <end position="140"/>
    </location>
</feature>
<feature type="region of interest" description="Disordered" evidence="1">
    <location>
        <begin position="49"/>
        <end position="91"/>
    </location>
</feature>
<dbReference type="Proteomes" id="UP001174136">
    <property type="component" value="Unassembled WGS sequence"/>
</dbReference>
<accession>A0AA47MLS3</accession>